<evidence type="ECO:0008006" key="4">
    <source>
        <dbReference type="Google" id="ProtNLM"/>
    </source>
</evidence>
<evidence type="ECO:0000256" key="1">
    <source>
        <dbReference type="SAM" id="SignalP"/>
    </source>
</evidence>
<accession>A0AAW4L9U9</accession>
<dbReference type="Proteomes" id="UP000811899">
    <property type="component" value="Unassembled WGS sequence"/>
</dbReference>
<protein>
    <recommendedName>
        <fullName evidence="4">YtkA-like domain-containing protein</fullName>
    </recommendedName>
</protein>
<feature type="chain" id="PRO_5043755802" description="YtkA-like domain-containing protein" evidence="1">
    <location>
        <begin position="24"/>
        <end position="145"/>
    </location>
</feature>
<keyword evidence="1" id="KW-0732">Signal</keyword>
<dbReference type="RefSeq" id="WP_214171382.1">
    <property type="nucleotide sequence ID" value="NZ_JAHCVJ010000003.1"/>
</dbReference>
<dbReference type="AlphaFoldDB" id="A0AAW4L9U9"/>
<comment type="caution">
    <text evidence="2">The sequence shown here is derived from an EMBL/GenBank/DDBJ whole genome shotgun (WGS) entry which is preliminary data.</text>
</comment>
<sequence>MRILLLCGVLALSLGFTAINVRAVTPANTKSDYKSLPKPGEKVLIGAGHYFIYGFTKPPKLGTPIMKVEIFTSDGKRDTSFTVKGDADMPSMRGAHSTGSKEFSLSAKGVYLLPVWLSMPGAWEFRFTLLKKGNEQFRGAYLFSI</sequence>
<feature type="signal peptide" evidence="1">
    <location>
        <begin position="1"/>
        <end position="23"/>
    </location>
</feature>
<dbReference type="EMBL" id="JAHCVJ010000003">
    <property type="protein sequence ID" value="MBT0664627.1"/>
    <property type="molecule type" value="Genomic_DNA"/>
</dbReference>
<keyword evidence="3" id="KW-1185">Reference proteome</keyword>
<gene>
    <name evidence="2" type="ORF">KI809_09985</name>
</gene>
<name>A0AAW4L9U9_9BACT</name>
<evidence type="ECO:0000313" key="2">
    <source>
        <dbReference type="EMBL" id="MBT0664627.1"/>
    </source>
</evidence>
<proteinExistence type="predicted"/>
<organism evidence="2 3">
    <name type="scientific">Geoanaerobacter pelophilus</name>
    <dbReference type="NCBI Taxonomy" id="60036"/>
    <lineage>
        <taxon>Bacteria</taxon>
        <taxon>Pseudomonadati</taxon>
        <taxon>Thermodesulfobacteriota</taxon>
        <taxon>Desulfuromonadia</taxon>
        <taxon>Geobacterales</taxon>
        <taxon>Geobacteraceae</taxon>
        <taxon>Geoanaerobacter</taxon>
    </lineage>
</organism>
<reference evidence="2 3" key="1">
    <citation type="submission" date="2021-05" db="EMBL/GenBank/DDBJ databases">
        <title>The draft genome of Geobacter pelophilus DSM 12255.</title>
        <authorList>
            <person name="Xu Z."/>
            <person name="Masuda Y."/>
            <person name="Itoh H."/>
            <person name="Senoo K."/>
        </authorList>
    </citation>
    <scope>NUCLEOTIDE SEQUENCE [LARGE SCALE GENOMIC DNA]</scope>
    <source>
        <strain evidence="2 3">DSM 12255</strain>
    </source>
</reference>
<evidence type="ECO:0000313" key="3">
    <source>
        <dbReference type="Proteomes" id="UP000811899"/>
    </source>
</evidence>